<evidence type="ECO:0000256" key="1">
    <source>
        <dbReference type="ARBA" id="ARBA00022824"/>
    </source>
</evidence>
<dbReference type="Pfam" id="PF07749">
    <property type="entry name" value="ERp29"/>
    <property type="match status" value="1"/>
</dbReference>
<dbReference type="PANTHER" id="PTHR12211">
    <property type="entry name" value="ENDOPLASMIC RETICULUM PROTEIN ERP29"/>
    <property type="match status" value="1"/>
</dbReference>
<feature type="domain" description="Endoplasmic reticulum resident protein 29 C-terminal" evidence="2">
    <location>
        <begin position="120"/>
        <end position="194"/>
    </location>
</feature>
<keyword evidence="1" id="KW-0256">Endoplasmic reticulum</keyword>
<dbReference type="SUPFAM" id="SSF47933">
    <property type="entry name" value="ERP29 C domain-like"/>
    <property type="match status" value="1"/>
</dbReference>
<accession>A0A5N5SSJ3</accession>
<dbReference type="GO" id="GO:0005788">
    <property type="term" value="C:endoplasmic reticulum lumen"/>
    <property type="evidence" value="ECO:0007669"/>
    <property type="project" value="InterPro"/>
</dbReference>
<dbReference type="Proteomes" id="UP000326759">
    <property type="component" value="Unassembled WGS sequence"/>
</dbReference>
<dbReference type="AlphaFoldDB" id="A0A5N5SSJ3"/>
<evidence type="ECO:0000313" key="5">
    <source>
        <dbReference type="Proteomes" id="UP000326759"/>
    </source>
</evidence>
<evidence type="ECO:0000259" key="3">
    <source>
        <dbReference type="Pfam" id="PF07912"/>
    </source>
</evidence>
<sequence length="199" mass="22879">MLYKHIYKCLLIFITSLQIAISINAKGLTPLDSWSFDKLAAASRSSLDLLVAEVGIKDYGDKENMDLGERFDVKKEDFPVVKLFINGKEDPIPFEGQFNLEGLKKFIQKYADVYIGLENCLETFDRLAVKFVTTKNEEERKQILKKAEEEWDGIKNPSEEPSAEMYVKIMRKVIQKGDDFINSEKDRVEGLPQNSCIKR</sequence>
<comment type="caution">
    <text evidence="4">The sequence shown here is derived from an EMBL/GenBank/DDBJ whole genome shotgun (WGS) entry which is preliminary data.</text>
</comment>
<organism evidence="4 5">
    <name type="scientific">Armadillidium nasatum</name>
    <dbReference type="NCBI Taxonomy" id="96803"/>
    <lineage>
        <taxon>Eukaryota</taxon>
        <taxon>Metazoa</taxon>
        <taxon>Ecdysozoa</taxon>
        <taxon>Arthropoda</taxon>
        <taxon>Crustacea</taxon>
        <taxon>Multicrustacea</taxon>
        <taxon>Malacostraca</taxon>
        <taxon>Eumalacostraca</taxon>
        <taxon>Peracarida</taxon>
        <taxon>Isopoda</taxon>
        <taxon>Oniscidea</taxon>
        <taxon>Crinocheta</taxon>
        <taxon>Armadillidiidae</taxon>
        <taxon>Armadillidium</taxon>
    </lineage>
</organism>
<protein>
    <submittedName>
        <fullName evidence="4">Endoplasmic reticulum resident protein 29</fullName>
    </submittedName>
</protein>
<reference evidence="4 5" key="1">
    <citation type="journal article" date="2019" name="PLoS Biol.">
        <title>Sex chromosomes control vertical transmission of feminizing Wolbachia symbionts in an isopod.</title>
        <authorList>
            <person name="Becking T."/>
            <person name="Chebbi M.A."/>
            <person name="Giraud I."/>
            <person name="Moumen B."/>
            <person name="Laverre T."/>
            <person name="Caubet Y."/>
            <person name="Peccoud J."/>
            <person name="Gilbert C."/>
            <person name="Cordaux R."/>
        </authorList>
    </citation>
    <scope>NUCLEOTIDE SEQUENCE [LARGE SCALE GENOMIC DNA]</scope>
    <source>
        <strain evidence="4">ANa2</strain>
        <tissue evidence="4">Whole body excluding digestive tract and cuticle</tissue>
    </source>
</reference>
<dbReference type="InterPro" id="IPR012883">
    <property type="entry name" value="ERp29_N"/>
</dbReference>
<dbReference type="InterPro" id="IPR011679">
    <property type="entry name" value="ERp29_C"/>
</dbReference>
<dbReference type="Gene3D" id="1.20.1150.12">
    <property type="entry name" value="Endoplasmic reticulum resident protein 29, C-terminal domain"/>
    <property type="match status" value="1"/>
</dbReference>
<dbReference type="InterPro" id="IPR016855">
    <property type="entry name" value="ERp29"/>
</dbReference>
<evidence type="ECO:0000313" key="4">
    <source>
        <dbReference type="EMBL" id="KAB7495610.1"/>
    </source>
</evidence>
<dbReference type="PANTHER" id="PTHR12211:SF0">
    <property type="entry name" value="ENDOPLASMIC RETICULUM RESIDENT PROTEIN 29"/>
    <property type="match status" value="1"/>
</dbReference>
<name>A0A5N5SSJ3_9CRUS</name>
<dbReference type="OrthoDB" id="417262at2759"/>
<proteinExistence type="predicted"/>
<gene>
    <name evidence="4" type="primary">ERP29</name>
    <name evidence="4" type="ORF">Anas_03452</name>
</gene>
<dbReference type="GO" id="GO:0009306">
    <property type="term" value="P:protein secretion"/>
    <property type="evidence" value="ECO:0007669"/>
    <property type="project" value="InterPro"/>
</dbReference>
<dbReference type="Pfam" id="PF07912">
    <property type="entry name" value="ERp29_N"/>
    <property type="match status" value="1"/>
</dbReference>
<dbReference type="SUPFAM" id="SSF52833">
    <property type="entry name" value="Thioredoxin-like"/>
    <property type="match status" value="1"/>
</dbReference>
<dbReference type="InterPro" id="IPR036356">
    <property type="entry name" value="ERp29_C_sf"/>
</dbReference>
<dbReference type="InterPro" id="IPR036249">
    <property type="entry name" value="Thioredoxin-like_sf"/>
</dbReference>
<feature type="domain" description="ERp29 N-terminal" evidence="3">
    <location>
        <begin position="36"/>
        <end position="117"/>
    </location>
</feature>
<evidence type="ECO:0000259" key="2">
    <source>
        <dbReference type="Pfam" id="PF07749"/>
    </source>
</evidence>
<dbReference type="Gene3D" id="3.40.30.10">
    <property type="entry name" value="Glutaredoxin"/>
    <property type="match status" value="1"/>
</dbReference>
<dbReference type="EMBL" id="SEYY01022348">
    <property type="protein sequence ID" value="KAB7495610.1"/>
    <property type="molecule type" value="Genomic_DNA"/>
</dbReference>
<keyword evidence="5" id="KW-1185">Reference proteome</keyword>